<evidence type="ECO:0000256" key="12">
    <source>
        <dbReference type="ARBA" id="ARBA00034000"/>
    </source>
</evidence>
<evidence type="ECO:0000256" key="10">
    <source>
        <dbReference type="ARBA" id="ARBA00022984"/>
    </source>
</evidence>
<evidence type="ECO:0000256" key="13">
    <source>
        <dbReference type="RuleBase" id="RU004016"/>
    </source>
</evidence>
<dbReference type="InterPro" id="IPR000871">
    <property type="entry name" value="Beta-lactam_class-A"/>
</dbReference>
<keyword evidence="5 17" id="KW-0121">Carboxypeptidase</keyword>
<evidence type="ECO:0000256" key="4">
    <source>
        <dbReference type="ARBA" id="ARBA00012448"/>
    </source>
</evidence>
<evidence type="ECO:0000256" key="11">
    <source>
        <dbReference type="ARBA" id="ARBA00023316"/>
    </source>
</evidence>
<evidence type="ECO:0000256" key="6">
    <source>
        <dbReference type="ARBA" id="ARBA00022670"/>
    </source>
</evidence>
<dbReference type="PANTHER" id="PTHR35333:SF3">
    <property type="entry name" value="BETA-LACTAMASE-TYPE TRANSPEPTIDASE FOLD CONTAINING PROTEIN"/>
    <property type="match status" value="1"/>
</dbReference>
<comment type="pathway">
    <text evidence="2">Cell wall biogenesis; peptidoglycan biosynthesis.</text>
</comment>
<comment type="catalytic activity">
    <reaction evidence="12">
        <text>Preferential cleavage: (Ac)2-L-Lys-D-Ala-|-D-Ala. Also transpeptidation of peptidyl-alanyl moieties that are N-acyl substituents of D-alanine.</text>
        <dbReference type="EC" id="3.4.16.4"/>
    </reaction>
</comment>
<proteinExistence type="inferred from homology"/>
<feature type="signal peptide" evidence="15">
    <location>
        <begin position="1"/>
        <end position="26"/>
    </location>
</feature>
<dbReference type="Proteomes" id="UP001597327">
    <property type="component" value="Unassembled WGS sequence"/>
</dbReference>
<evidence type="ECO:0000256" key="5">
    <source>
        <dbReference type="ARBA" id="ARBA00022645"/>
    </source>
</evidence>
<keyword evidence="7 15" id="KW-0732">Signal</keyword>
<feature type="chain" id="PRO_5046400956" description="serine-type D-Ala-D-Ala carboxypeptidase" evidence="15">
    <location>
        <begin position="27"/>
        <end position="431"/>
    </location>
</feature>
<evidence type="ECO:0000256" key="7">
    <source>
        <dbReference type="ARBA" id="ARBA00022729"/>
    </source>
</evidence>
<keyword evidence="6" id="KW-0645">Protease</keyword>
<dbReference type="PRINTS" id="PR00725">
    <property type="entry name" value="DADACBPTASE1"/>
</dbReference>
<evidence type="ECO:0000259" key="16">
    <source>
        <dbReference type="SMART" id="SM00936"/>
    </source>
</evidence>
<dbReference type="Gene3D" id="3.40.710.10">
    <property type="entry name" value="DD-peptidase/beta-lactamase superfamily"/>
    <property type="match status" value="1"/>
</dbReference>
<keyword evidence="18" id="KW-1185">Reference proteome</keyword>
<keyword evidence="11" id="KW-0961">Cell wall biogenesis/degradation</keyword>
<dbReference type="RefSeq" id="WP_208998681.1">
    <property type="nucleotide sequence ID" value="NZ_JBHUFA010000001.1"/>
</dbReference>
<dbReference type="EMBL" id="JBHUFA010000001">
    <property type="protein sequence ID" value="MFD1694247.1"/>
    <property type="molecule type" value="Genomic_DNA"/>
</dbReference>
<dbReference type="InterPro" id="IPR018044">
    <property type="entry name" value="Peptidase_S11"/>
</dbReference>
<name>A0ABW4JR57_9HYPH</name>
<keyword evidence="9" id="KW-0133">Cell shape</keyword>
<dbReference type="SUPFAM" id="SSF56601">
    <property type="entry name" value="beta-lactamase/transpeptidase-like"/>
    <property type="match status" value="1"/>
</dbReference>
<organism evidence="17 18">
    <name type="scientific">Roseibium aestuarii</name>
    <dbReference type="NCBI Taxonomy" id="2600299"/>
    <lineage>
        <taxon>Bacteria</taxon>
        <taxon>Pseudomonadati</taxon>
        <taxon>Pseudomonadota</taxon>
        <taxon>Alphaproteobacteria</taxon>
        <taxon>Hyphomicrobiales</taxon>
        <taxon>Stappiaceae</taxon>
        <taxon>Roseibium</taxon>
    </lineage>
</organism>
<feature type="compositionally biased region" description="Low complexity" evidence="14">
    <location>
        <begin position="204"/>
        <end position="215"/>
    </location>
</feature>
<feature type="region of interest" description="Disordered" evidence="14">
    <location>
        <begin position="190"/>
        <end position="216"/>
    </location>
</feature>
<dbReference type="Pfam" id="PF07943">
    <property type="entry name" value="PBP5_C"/>
    <property type="match status" value="1"/>
</dbReference>
<evidence type="ECO:0000256" key="3">
    <source>
        <dbReference type="ARBA" id="ARBA00007164"/>
    </source>
</evidence>
<accession>A0ABW4JR57</accession>
<dbReference type="InterPro" id="IPR012338">
    <property type="entry name" value="Beta-lactam/transpept-like"/>
</dbReference>
<dbReference type="PANTHER" id="PTHR35333">
    <property type="entry name" value="BETA-LACTAMASE"/>
    <property type="match status" value="1"/>
</dbReference>
<keyword evidence="8 17" id="KW-0378">Hydrolase</keyword>
<feature type="domain" description="Peptidase S11 D-Ala-D-Ala carboxypeptidase A C-terminal" evidence="16">
    <location>
        <begin position="322"/>
        <end position="412"/>
    </location>
</feature>
<gene>
    <name evidence="17" type="ORF">ACFSC7_01875</name>
</gene>
<dbReference type="Gene3D" id="2.60.410.10">
    <property type="entry name" value="D-Ala-D-Ala carboxypeptidase, C-terminal domain"/>
    <property type="match status" value="1"/>
</dbReference>
<dbReference type="InterPro" id="IPR037167">
    <property type="entry name" value="Peptidase_S11_C_sf"/>
</dbReference>
<evidence type="ECO:0000256" key="8">
    <source>
        <dbReference type="ARBA" id="ARBA00022801"/>
    </source>
</evidence>
<comment type="similarity">
    <text evidence="3 13">Belongs to the peptidase S11 family.</text>
</comment>
<evidence type="ECO:0000256" key="14">
    <source>
        <dbReference type="SAM" id="MobiDB-lite"/>
    </source>
</evidence>
<evidence type="ECO:0000256" key="15">
    <source>
        <dbReference type="SAM" id="SignalP"/>
    </source>
</evidence>
<keyword evidence="10" id="KW-0573">Peptidoglycan synthesis</keyword>
<dbReference type="SMART" id="SM00936">
    <property type="entry name" value="PBP5_C"/>
    <property type="match status" value="1"/>
</dbReference>
<dbReference type="SUPFAM" id="SSF69189">
    <property type="entry name" value="Penicillin-binding protein associated domain"/>
    <property type="match status" value="1"/>
</dbReference>
<evidence type="ECO:0000313" key="18">
    <source>
        <dbReference type="Proteomes" id="UP001597327"/>
    </source>
</evidence>
<reference evidence="18" key="1">
    <citation type="journal article" date="2019" name="Int. J. Syst. Evol. Microbiol.">
        <title>The Global Catalogue of Microorganisms (GCM) 10K type strain sequencing project: providing services to taxonomists for standard genome sequencing and annotation.</title>
        <authorList>
            <consortium name="The Broad Institute Genomics Platform"/>
            <consortium name="The Broad Institute Genome Sequencing Center for Infectious Disease"/>
            <person name="Wu L."/>
            <person name="Ma J."/>
        </authorList>
    </citation>
    <scope>NUCLEOTIDE SEQUENCE [LARGE SCALE GENOMIC DNA]</scope>
    <source>
        <strain evidence="18">JCM 3369</strain>
    </source>
</reference>
<evidence type="ECO:0000256" key="1">
    <source>
        <dbReference type="ARBA" id="ARBA00003217"/>
    </source>
</evidence>
<evidence type="ECO:0000256" key="9">
    <source>
        <dbReference type="ARBA" id="ARBA00022960"/>
    </source>
</evidence>
<protein>
    <recommendedName>
        <fullName evidence="4">serine-type D-Ala-D-Ala carboxypeptidase</fullName>
        <ecNumber evidence="4">3.4.16.4</ecNumber>
    </recommendedName>
</protein>
<sequence length="431" mass="45639">MLRRVREPKALAALFAFLFAGLSAVAATTSSALALDSRSPIGLLFVHDPELAPRVAEGEARSDFLAGGTLLFTKAADQPFAPGSIAKIMTAMVVLDGLSKGEIRDSQICPVSEHAWRTGGAPSRRTTMFAAVNSQIALSDLMTGLLVHNANDAAIALAECLSGSEAEFAIRMNHLARKLGLTDSHFVNPTGYGPEDSAADRASDSAGDDPAAGPAVWSHTTARDLTRLAIAFYTLHPREYALLSAESFTWNGIFQRNKNPLVGDVRGLDGLAAGQSAADGFAALASVQREGLRYFIVTAGSPNADQRSLALKGLLDDAAAVFASERLFDVGEPIADARVHGGTRSTVPLVAARPVEVLLPREGKLDYRIRVVYSGPLRAPVAEGAPVGEVLVMNDQGVVHRQPLKTAQAVGRGSMTDRALSTLREVLFGWY</sequence>
<dbReference type="EC" id="3.4.16.4" evidence="4"/>
<dbReference type="InterPro" id="IPR012907">
    <property type="entry name" value="Peptidase_S11_C"/>
</dbReference>
<comment type="caution">
    <text evidence="17">The sequence shown here is derived from an EMBL/GenBank/DDBJ whole genome shotgun (WGS) entry which is preliminary data.</text>
</comment>
<dbReference type="InterPro" id="IPR015956">
    <property type="entry name" value="Peniciliin-bd_prot_C_sf"/>
</dbReference>
<dbReference type="InterPro" id="IPR001967">
    <property type="entry name" value="Peptidase_S11_N"/>
</dbReference>
<comment type="function">
    <text evidence="1">Removes C-terminal D-alanyl residues from sugar-peptide cell wall precursors.</text>
</comment>
<evidence type="ECO:0000313" key="17">
    <source>
        <dbReference type="EMBL" id="MFD1694247.1"/>
    </source>
</evidence>
<evidence type="ECO:0000256" key="2">
    <source>
        <dbReference type="ARBA" id="ARBA00004752"/>
    </source>
</evidence>
<dbReference type="GO" id="GO:0004180">
    <property type="term" value="F:carboxypeptidase activity"/>
    <property type="evidence" value="ECO:0007669"/>
    <property type="project" value="UniProtKB-KW"/>
</dbReference>
<dbReference type="Pfam" id="PF00768">
    <property type="entry name" value="Peptidase_S11"/>
    <property type="match status" value="1"/>
</dbReference>